<evidence type="ECO:0000313" key="1">
    <source>
        <dbReference type="EMBL" id="VDM97556.1"/>
    </source>
</evidence>
<evidence type="ECO:0000313" key="3">
    <source>
        <dbReference type="WBParaSite" id="TCLT_0000188201-mRNA-1"/>
    </source>
</evidence>
<dbReference type="Proteomes" id="UP000276776">
    <property type="component" value="Unassembled WGS sequence"/>
</dbReference>
<name>A0A0N5CNV8_THECL</name>
<gene>
    <name evidence="1" type="ORF">TCLT_LOCUS1883</name>
</gene>
<keyword evidence="2" id="KW-1185">Reference proteome</keyword>
<accession>A0A0N5CNV8</accession>
<dbReference type="WBParaSite" id="TCLT_0000188201-mRNA-1">
    <property type="protein sequence ID" value="TCLT_0000188201-mRNA-1"/>
    <property type="gene ID" value="TCLT_0000188201"/>
</dbReference>
<proteinExistence type="predicted"/>
<dbReference type="EMBL" id="UYYF01000297">
    <property type="protein sequence ID" value="VDM97556.1"/>
    <property type="molecule type" value="Genomic_DNA"/>
</dbReference>
<reference evidence="3" key="1">
    <citation type="submission" date="2017-02" db="UniProtKB">
        <authorList>
            <consortium name="WormBaseParasite"/>
        </authorList>
    </citation>
    <scope>IDENTIFICATION</scope>
</reference>
<evidence type="ECO:0000313" key="2">
    <source>
        <dbReference type="Proteomes" id="UP000276776"/>
    </source>
</evidence>
<dbReference type="AlphaFoldDB" id="A0A0N5CNV8"/>
<organism evidence="3">
    <name type="scientific">Thelazia callipaeda</name>
    <name type="common">Oriental eyeworm</name>
    <name type="synonym">Parasitic nematode</name>
    <dbReference type="NCBI Taxonomy" id="103827"/>
    <lineage>
        <taxon>Eukaryota</taxon>
        <taxon>Metazoa</taxon>
        <taxon>Ecdysozoa</taxon>
        <taxon>Nematoda</taxon>
        <taxon>Chromadorea</taxon>
        <taxon>Rhabditida</taxon>
        <taxon>Spirurina</taxon>
        <taxon>Spiruromorpha</taxon>
        <taxon>Thelazioidea</taxon>
        <taxon>Thelaziidae</taxon>
        <taxon>Thelazia</taxon>
    </lineage>
</organism>
<sequence>MKRSIEYSSTFCISSQCLKFNTTDTSVNVRYTASNPYHTHAVYANDVFLSTLGDDGTTGPKISGTKSAPNR</sequence>
<protein>
    <submittedName>
        <fullName evidence="3">CUB domain-containing protein</fullName>
    </submittedName>
</protein>
<reference evidence="1 2" key="2">
    <citation type="submission" date="2018-11" db="EMBL/GenBank/DDBJ databases">
        <authorList>
            <consortium name="Pathogen Informatics"/>
        </authorList>
    </citation>
    <scope>NUCLEOTIDE SEQUENCE [LARGE SCALE GENOMIC DNA]</scope>
</reference>